<accession>A0AAW2UC53</accession>
<dbReference type="InterPro" id="IPR026960">
    <property type="entry name" value="RVT-Znf"/>
</dbReference>
<dbReference type="GO" id="GO:0003676">
    <property type="term" value="F:nucleic acid binding"/>
    <property type="evidence" value="ECO:0007669"/>
    <property type="project" value="InterPro"/>
</dbReference>
<feature type="domain" description="Reverse transcriptase zinc-binding" evidence="2">
    <location>
        <begin position="88"/>
        <end position="141"/>
    </location>
</feature>
<evidence type="ECO:0000259" key="2">
    <source>
        <dbReference type="Pfam" id="PF13966"/>
    </source>
</evidence>
<protein>
    <recommendedName>
        <fullName evidence="4">Reverse transcriptase zinc-binding domain-containing protein</fullName>
    </recommendedName>
</protein>
<dbReference type="PANTHER" id="PTHR47074:SF11">
    <property type="entry name" value="REVERSE TRANSCRIPTASE-LIKE PROTEIN"/>
    <property type="match status" value="1"/>
</dbReference>
<feature type="domain" description="RNase H type-1" evidence="1">
    <location>
        <begin position="188"/>
        <end position="286"/>
    </location>
</feature>
<dbReference type="GO" id="GO:0004523">
    <property type="term" value="F:RNA-DNA hybrid ribonuclease activity"/>
    <property type="evidence" value="ECO:0007669"/>
    <property type="project" value="InterPro"/>
</dbReference>
<dbReference type="InterPro" id="IPR002156">
    <property type="entry name" value="RNaseH_domain"/>
</dbReference>
<evidence type="ECO:0000259" key="1">
    <source>
        <dbReference type="Pfam" id="PF13456"/>
    </source>
</evidence>
<organism evidence="3">
    <name type="scientific">Sesamum radiatum</name>
    <name type="common">Black benniseed</name>
    <dbReference type="NCBI Taxonomy" id="300843"/>
    <lineage>
        <taxon>Eukaryota</taxon>
        <taxon>Viridiplantae</taxon>
        <taxon>Streptophyta</taxon>
        <taxon>Embryophyta</taxon>
        <taxon>Tracheophyta</taxon>
        <taxon>Spermatophyta</taxon>
        <taxon>Magnoliopsida</taxon>
        <taxon>eudicotyledons</taxon>
        <taxon>Gunneridae</taxon>
        <taxon>Pentapetalae</taxon>
        <taxon>asterids</taxon>
        <taxon>lamiids</taxon>
        <taxon>Lamiales</taxon>
        <taxon>Pedaliaceae</taxon>
        <taxon>Sesamum</taxon>
    </lineage>
</organism>
<name>A0AAW2UC53_SESRA</name>
<evidence type="ECO:0000313" key="3">
    <source>
        <dbReference type="EMBL" id="KAL0414232.1"/>
    </source>
</evidence>
<reference evidence="3" key="2">
    <citation type="journal article" date="2024" name="Plant">
        <title>Genomic evolution and insights into agronomic trait innovations of Sesamum species.</title>
        <authorList>
            <person name="Miao H."/>
            <person name="Wang L."/>
            <person name="Qu L."/>
            <person name="Liu H."/>
            <person name="Sun Y."/>
            <person name="Le M."/>
            <person name="Wang Q."/>
            <person name="Wei S."/>
            <person name="Zheng Y."/>
            <person name="Lin W."/>
            <person name="Duan Y."/>
            <person name="Cao H."/>
            <person name="Xiong S."/>
            <person name="Wang X."/>
            <person name="Wei L."/>
            <person name="Li C."/>
            <person name="Ma Q."/>
            <person name="Ju M."/>
            <person name="Zhao R."/>
            <person name="Li G."/>
            <person name="Mu C."/>
            <person name="Tian Q."/>
            <person name="Mei H."/>
            <person name="Zhang T."/>
            <person name="Gao T."/>
            <person name="Zhang H."/>
        </authorList>
    </citation>
    <scope>NUCLEOTIDE SEQUENCE</scope>
    <source>
        <strain evidence="3">G02</strain>
    </source>
</reference>
<proteinExistence type="predicted"/>
<evidence type="ECO:0008006" key="4">
    <source>
        <dbReference type="Google" id="ProtNLM"/>
    </source>
</evidence>
<comment type="caution">
    <text evidence="3">The sequence shown here is derived from an EMBL/GenBank/DDBJ whole genome shotgun (WGS) entry which is preliminary data.</text>
</comment>
<sequence length="312" mass="35386">MLAKQGWRIIKQPSLLLNRIFRARYSPMGDFLSSERVSNMSYTWRSILDARGVIKAGLRWKTGDGQQVALNTLLDASRNGVEHSGRGKQSWSFIWKARVPHKVKVFMWRLYKEALPTTMNLCRRRCNVDLPSLTCGNPLEDTVIFGWLEGTEVWVRQVRKGLENDQFNLFIMICWSLWGRRNRFVMENDNCKPDECVTLADISNPEHGKALAARLALELCLQFGSTSCIVEGDYLQVIQNIRSLELDSSSISPTIHDIRSLIPVVGSFSLCFVRRSANMAAHHLSRLDISDQGGSVPPITLLETLRADAHPE</sequence>
<dbReference type="PANTHER" id="PTHR47074">
    <property type="entry name" value="BNAC02G40300D PROTEIN"/>
    <property type="match status" value="1"/>
</dbReference>
<gene>
    <name evidence="3" type="ORF">Sradi_1624900</name>
</gene>
<dbReference type="EMBL" id="JACGWJ010000006">
    <property type="protein sequence ID" value="KAL0414232.1"/>
    <property type="molecule type" value="Genomic_DNA"/>
</dbReference>
<dbReference type="InterPro" id="IPR052929">
    <property type="entry name" value="RNase_H-like_EbsB-rel"/>
</dbReference>
<dbReference type="Pfam" id="PF13456">
    <property type="entry name" value="RVT_3"/>
    <property type="match status" value="1"/>
</dbReference>
<dbReference type="AlphaFoldDB" id="A0AAW2UC53"/>
<reference evidence="3" key="1">
    <citation type="submission" date="2020-06" db="EMBL/GenBank/DDBJ databases">
        <authorList>
            <person name="Li T."/>
            <person name="Hu X."/>
            <person name="Zhang T."/>
            <person name="Song X."/>
            <person name="Zhang H."/>
            <person name="Dai N."/>
            <person name="Sheng W."/>
            <person name="Hou X."/>
            <person name="Wei L."/>
        </authorList>
    </citation>
    <scope>NUCLEOTIDE SEQUENCE</scope>
    <source>
        <strain evidence="3">G02</strain>
        <tissue evidence="3">Leaf</tissue>
    </source>
</reference>
<dbReference type="Pfam" id="PF13966">
    <property type="entry name" value="zf-RVT"/>
    <property type="match status" value="1"/>
</dbReference>